<dbReference type="Proteomes" id="UP000309128">
    <property type="component" value="Unassembled WGS sequence"/>
</dbReference>
<dbReference type="PANTHER" id="PTHR46847">
    <property type="entry name" value="D-ALLOSE-BINDING PERIPLASMIC PROTEIN-RELATED"/>
    <property type="match status" value="1"/>
</dbReference>
<feature type="domain" description="Periplasmic binding protein" evidence="5">
    <location>
        <begin position="46"/>
        <end position="299"/>
    </location>
</feature>
<feature type="chain" id="PRO_5039290443" evidence="4">
    <location>
        <begin position="26"/>
        <end position="321"/>
    </location>
</feature>
<sequence>MTTMAPHLRPASLALALALCLGACSTGSGMSTPEASPGAAEPIKVGFITKFPVDFYDIMVDAVKTWNRDHPDVEVLFGQGKSGTDDEGETAQIESMLAKGVKAIAITPTSPNLQNVLQKAVDAGVKVILVDNDIPGWAGKSSVVATDNLAGGKLAGAWLAKRVKPGSTIAVLQGRLGNPSLDDRVTGMLATLGDGVTVVAKPATDCDQTKGLNAAQDILAAHPGIAAIYGACGPPILGALQAVKSAGKKPGELVLVGFDASPDELKAIAAGEVAASVAQFPAKMGSVGIETAVAAARGQSVPPIIDTGTEMVTKENVAGFQ</sequence>
<comment type="subcellular location">
    <subcellularLocation>
        <location evidence="1">Cell envelope</location>
    </subcellularLocation>
</comment>
<keyword evidence="7" id="KW-1185">Reference proteome</keyword>
<proteinExistence type="inferred from homology"/>
<evidence type="ECO:0000256" key="1">
    <source>
        <dbReference type="ARBA" id="ARBA00004196"/>
    </source>
</evidence>
<dbReference type="OrthoDB" id="9800520at2"/>
<evidence type="ECO:0000313" key="6">
    <source>
        <dbReference type="EMBL" id="TMR12023.1"/>
    </source>
</evidence>
<dbReference type="GO" id="GO:0030313">
    <property type="term" value="C:cell envelope"/>
    <property type="evidence" value="ECO:0007669"/>
    <property type="project" value="UniProtKB-SubCell"/>
</dbReference>
<feature type="signal peptide" evidence="4">
    <location>
        <begin position="1"/>
        <end position="25"/>
    </location>
</feature>
<dbReference type="CDD" id="cd01536">
    <property type="entry name" value="PBP1_ABC_sugar_binding-like"/>
    <property type="match status" value="1"/>
</dbReference>
<protein>
    <submittedName>
        <fullName evidence="6">Sugar ABC transporter substrate-binding protein</fullName>
    </submittedName>
</protein>
<name>A0A5S4F7U0_9ACTN</name>
<evidence type="ECO:0000256" key="3">
    <source>
        <dbReference type="ARBA" id="ARBA00022729"/>
    </source>
</evidence>
<evidence type="ECO:0000256" key="4">
    <source>
        <dbReference type="SAM" id="SignalP"/>
    </source>
</evidence>
<accession>A0A5S4F7U0</accession>
<dbReference type="EMBL" id="VCKY01000143">
    <property type="protein sequence ID" value="TMR12023.1"/>
    <property type="molecule type" value="Genomic_DNA"/>
</dbReference>
<evidence type="ECO:0000313" key="7">
    <source>
        <dbReference type="Proteomes" id="UP000309128"/>
    </source>
</evidence>
<gene>
    <name evidence="6" type="ORF">ETD86_33990</name>
</gene>
<dbReference type="AlphaFoldDB" id="A0A5S4F7U0"/>
<keyword evidence="3 4" id="KW-0732">Signal</keyword>
<comment type="similarity">
    <text evidence="2">Belongs to the bacterial solute-binding protein 2 family.</text>
</comment>
<evidence type="ECO:0000256" key="2">
    <source>
        <dbReference type="ARBA" id="ARBA00007639"/>
    </source>
</evidence>
<organism evidence="6 7">
    <name type="scientific">Nonomuraea turkmeniaca</name>
    <dbReference type="NCBI Taxonomy" id="103838"/>
    <lineage>
        <taxon>Bacteria</taxon>
        <taxon>Bacillati</taxon>
        <taxon>Actinomycetota</taxon>
        <taxon>Actinomycetes</taxon>
        <taxon>Streptosporangiales</taxon>
        <taxon>Streptosporangiaceae</taxon>
        <taxon>Nonomuraea</taxon>
    </lineage>
</organism>
<dbReference type="Pfam" id="PF13407">
    <property type="entry name" value="Peripla_BP_4"/>
    <property type="match status" value="1"/>
</dbReference>
<dbReference type="PANTHER" id="PTHR46847:SF1">
    <property type="entry name" value="D-ALLOSE-BINDING PERIPLASMIC PROTEIN-RELATED"/>
    <property type="match status" value="1"/>
</dbReference>
<evidence type="ECO:0000259" key="5">
    <source>
        <dbReference type="Pfam" id="PF13407"/>
    </source>
</evidence>
<dbReference type="SUPFAM" id="SSF53822">
    <property type="entry name" value="Periplasmic binding protein-like I"/>
    <property type="match status" value="1"/>
</dbReference>
<dbReference type="GO" id="GO:0030246">
    <property type="term" value="F:carbohydrate binding"/>
    <property type="evidence" value="ECO:0007669"/>
    <property type="project" value="UniProtKB-ARBA"/>
</dbReference>
<comment type="caution">
    <text evidence="6">The sequence shown here is derived from an EMBL/GenBank/DDBJ whole genome shotgun (WGS) entry which is preliminary data.</text>
</comment>
<dbReference type="Gene3D" id="3.40.50.2300">
    <property type="match status" value="2"/>
</dbReference>
<reference evidence="6 7" key="1">
    <citation type="submission" date="2019-05" db="EMBL/GenBank/DDBJ databases">
        <title>Draft genome sequence of Nonomuraea turkmeniaca DSM 43926.</title>
        <authorList>
            <person name="Saricaoglu S."/>
            <person name="Isik K."/>
        </authorList>
    </citation>
    <scope>NUCLEOTIDE SEQUENCE [LARGE SCALE GENOMIC DNA]</scope>
    <source>
        <strain evidence="6 7">DSM 43926</strain>
    </source>
</reference>
<dbReference type="InterPro" id="IPR025997">
    <property type="entry name" value="SBP_2_dom"/>
</dbReference>
<dbReference type="InterPro" id="IPR028082">
    <property type="entry name" value="Peripla_BP_I"/>
</dbReference>